<feature type="domain" description="UvrD-like helicase C-terminal" evidence="13">
    <location>
        <begin position="616"/>
        <end position="863"/>
    </location>
</feature>
<dbReference type="Pfam" id="PF00580">
    <property type="entry name" value="UvrD-helicase"/>
    <property type="match status" value="1"/>
</dbReference>
<dbReference type="InterPro" id="IPR014017">
    <property type="entry name" value="DNA_helicase_UvrD-like_C"/>
</dbReference>
<feature type="region of interest" description="Disordered" evidence="11">
    <location>
        <begin position="1"/>
        <end position="87"/>
    </location>
</feature>
<feature type="compositionally biased region" description="Basic and acidic residues" evidence="11">
    <location>
        <begin position="123"/>
        <end position="132"/>
    </location>
</feature>
<keyword evidence="5 10" id="KW-0067">ATP-binding</keyword>
<dbReference type="Pfam" id="PF13361">
    <property type="entry name" value="UvrD_C"/>
    <property type="match status" value="1"/>
</dbReference>
<evidence type="ECO:0000256" key="11">
    <source>
        <dbReference type="SAM" id="MobiDB-lite"/>
    </source>
</evidence>
<dbReference type="PROSITE" id="PS51198">
    <property type="entry name" value="UVRD_HELICASE_ATP_BIND"/>
    <property type="match status" value="1"/>
</dbReference>
<evidence type="ECO:0000256" key="10">
    <source>
        <dbReference type="PROSITE-ProRule" id="PRU00560"/>
    </source>
</evidence>
<evidence type="ECO:0000256" key="1">
    <source>
        <dbReference type="ARBA" id="ARBA00009922"/>
    </source>
</evidence>
<comment type="catalytic activity">
    <reaction evidence="7">
        <text>Couples ATP hydrolysis with the unwinding of duplex DNA by translocating in the 3'-5' direction.</text>
        <dbReference type="EC" id="5.6.2.4"/>
    </reaction>
</comment>
<dbReference type="Gene3D" id="3.40.50.300">
    <property type="entry name" value="P-loop containing nucleotide triphosphate hydrolases"/>
    <property type="match status" value="2"/>
</dbReference>
<evidence type="ECO:0000256" key="9">
    <source>
        <dbReference type="ARBA" id="ARBA00048988"/>
    </source>
</evidence>
<dbReference type="EMBL" id="CP144747">
    <property type="protein sequence ID" value="WVZ66007.1"/>
    <property type="molecule type" value="Genomic_DNA"/>
</dbReference>
<evidence type="ECO:0000256" key="7">
    <source>
        <dbReference type="ARBA" id="ARBA00034617"/>
    </source>
</evidence>
<dbReference type="PROSITE" id="PS51217">
    <property type="entry name" value="UVRD_HELICASE_CTER"/>
    <property type="match status" value="1"/>
</dbReference>
<feature type="compositionally biased region" description="Low complexity" evidence="11">
    <location>
        <begin position="1"/>
        <end position="12"/>
    </location>
</feature>
<accession>A0AAQ3T4K1</accession>
<sequence length="863" mass="95368">MPYARPSATPANPRRRRPATMSRWKENASPLPVYPRNASNPSPLLPCKRPLQSPSPCPPPRRPLADVTSNALEQRGGEEPCGYGYSTPLPKAPRPCGFLLGDDEDDMDDAFFREVDAICEEHARSRSTARKEDDDEEDPAEGHKRTGKGPLAAAADMTADSGPGVATLEDAFWEEVNAVCEECDAQSASKSQEGMKEAEDDDQESLVLSFCDSSLPPVISLTAECGEFEDVFWKINAISEEHHAESHAKCQEGMKEIGEKDGMVALSGGASDAPLISVAKGAGELVDALFREVDGTIQEGHADMSASKGQEELQDMELEMEEDEGCAPKKYYEYLHSLNDRQREAACSDVAVPLMIVAGPGSGKGIPPSNILAMTFTTAAASEMRDRIGTVVGKAVAKEIAISTFHSFCLQLCRTHAEKLGRTSEFIIYGHGQQRRAVIEAERLLENDKRNSDGDTTKQYDGDIKSCFKDKAKKWQKFVTQAKASGRTPEEYEKKGDLIGASVLRHYNGILRSCNALDYHDFINSSITLLTKFPEVYKECQDMWQAIVVDEFQDTSTMQYCLLKILASHNHITIVGDEDQSIFSFNGADVSGFNSFRRDFPNHKEIRLSKNYRSTRAIVEAATALIHNNTKHHHHKLVETDNPSGCKIAVKECHSEDSQCAFVIDKIIETTSNSAEGCNFGNIAVLYRRQITGKAFQVSFRNRKIPFNVHGVAFYRKKVIKTIIAMLRTTLPGCDDGPWRQAFKALFPSDKEETKKIIDHVEKISLARKCSFVSAATDIFSAKVSGTFKRAQITQGRKVLSTLDSLSKLVEREQSVSVIISSAGDMLPQVEGPNHVQSQIRRGGLRGSCNMQNDEKKVMTQSR</sequence>
<evidence type="ECO:0000313" key="14">
    <source>
        <dbReference type="EMBL" id="WVZ66007.1"/>
    </source>
</evidence>
<dbReference type="GO" id="GO:0003677">
    <property type="term" value="F:DNA binding"/>
    <property type="evidence" value="ECO:0007669"/>
    <property type="project" value="InterPro"/>
</dbReference>
<evidence type="ECO:0000259" key="13">
    <source>
        <dbReference type="PROSITE" id="PS51217"/>
    </source>
</evidence>
<comment type="catalytic activity">
    <reaction evidence="9">
        <text>ATP + H2O = ADP + phosphate + H(+)</text>
        <dbReference type="Rhea" id="RHEA:13065"/>
        <dbReference type="ChEBI" id="CHEBI:15377"/>
        <dbReference type="ChEBI" id="CHEBI:15378"/>
        <dbReference type="ChEBI" id="CHEBI:30616"/>
        <dbReference type="ChEBI" id="CHEBI:43474"/>
        <dbReference type="ChEBI" id="CHEBI:456216"/>
        <dbReference type="EC" id="5.6.2.4"/>
    </reaction>
</comment>
<feature type="binding site" evidence="10">
    <location>
        <begin position="358"/>
        <end position="365"/>
    </location>
    <ligand>
        <name>ATP</name>
        <dbReference type="ChEBI" id="CHEBI:30616"/>
    </ligand>
</feature>
<dbReference type="EC" id="5.6.2.4" evidence="8"/>
<evidence type="ECO:0000256" key="4">
    <source>
        <dbReference type="ARBA" id="ARBA00022806"/>
    </source>
</evidence>
<dbReference type="GO" id="GO:0016787">
    <property type="term" value="F:hydrolase activity"/>
    <property type="evidence" value="ECO:0007669"/>
    <property type="project" value="UniProtKB-UniRule"/>
</dbReference>
<dbReference type="GO" id="GO:0005634">
    <property type="term" value="C:nucleus"/>
    <property type="evidence" value="ECO:0007669"/>
    <property type="project" value="TreeGrafter"/>
</dbReference>
<dbReference type="FunFam" id="1.10.10.160:FF:000007">
    <property type="entry name" value="p-loop containing nucleoside triphosphate hydrolase superfamily protein"/>
    <property type="match status" value="1"/>
</dbReference>
<evidence type="ECO:0000256" key="5">
    <source>
        <dbReference type="ARBA" id="ARBA00022840"/>
    </source>
</evidence>
<comment type="similarity">
    <text evidence="1">Belongs to the helicase family. UvrD subfamily.</text>
</comment>
<dbReference type="InterPro" id="IPR027417">
    <property type="entry name" value="P-loop_NTPase"/>
</dbReference>
<dbReference type="InterPro" id="IPR013986">
    <property type="entry name" value="DExx_box_DNA_helicase_dom_sf"/>
</dbReference>
<protein>
    <recommendedName>
        <fullName evidence="8">DNA 3'-5' helicase</fullName>
        <ecNumber evidence="8">5.6.2.4</ecNumber>
    </recommendedName>
</protein>
<keyword evidence="4 10" id="KW-0347">Helicase</keyword>
<dbReference type="Proteomes" id="UP001341281">
    <property type="component" value="Chromosome 03"/>
</dbReference>
<dbReference type="Gene3D" id="1.10.10.160">
    <property type="match status" value="1"/>
</dbReference>
<keyword evidence="6" id="KW-0413">Isomerase</keyword>
<evidence type="ECO:0000259" key="12">
    <source>
        <dbReference type="PROSITE" id="PS51198"/>
    </source>
</evidence>
<dbReference type="InterPro" id="IPR014016">
    <property type="entry name" value="UvrD-like_ATP-bd"/>
</dbReference>
<dbReference type="CDD" id="cd17932">
    <property type="entry name" value="DEXQc_UvrD"/>
    <property type="match status" value="1"/>
</dbReference>
<evidence type="ECO:0000256" key="2">
    <source>
        <dbReference type="ARBA" id="ARBA00022741"/>
    </source>
</evidence>
<keyword evidence="15" id="KW-1185">Reference proteome</keyword>
<evidence type="ECO:0000256" key="8">
    <source>
        <dbReference type="ARBA" id="ARBA00034808"/>
    </source>
</evidence>
<proteinExistence type="inferred from homology"/>
<evidence type="ECO:0000256" key="6">
    <source>
        <dbReference type="ARBA" id="ARBA00023235"/>
    </source>
</evidence>
<gene>
    <name evidence="14" type="ORF">U9M48_015286</name>
</gene>
<name>A0AAQ3T4K1_PASNO</name>
<feature type="region of interest" description="Disordered" evidence="11">
    <location>
        <begin position="123"/>
        <end position="155"/>
    </location>
</feature>
<feature type="compositionally biased region" description="Pro residues" evidence="11">
    <location>
        <begin position="53"/>
        <end position="62"/>
    </location>
</feature>
<dbReference type="AlphaFoldDB" id="A0AAQ3T4K1"/>
<feature type="domain" description="UvrD-like helicase ATP-binding" evidence="12">
    <location>
        <begin position="337"/>
        <end position="615"/>
    </location>
</feature>
<dbReference type="InterPro" id="IPR000212">
    <property type="entry name" value="DNA_helicase_UvrD/REP"/>
</dbReference>
<dbReference type="PANTHER" id="PTHR11070:SF61">
    <property type="entry name" value="DNA 3'-5' HELICASE"/>
    <property type="match status" value="1"/>
</dbReference>
<keyword evidence="2 10" id="KW-0547">Nucleotide-binding</keyword>
<dbReference type="GO" id="GO:0005524">
    <property type="term" value="F:ATP binding"/>
    <property type="evidence" value="ECO:0007669"/>
    <property type="project" value="UniProtKB-UniRule"/>
</dbReference>
<dbReference type="GO" id="GO:0043138">
    <property type="term" value="F:3'-5' DNA helicase activity"/>
    <property type="evidence" value="ECO:0007669"/>
    <property type="project" value="UniProtKB-EC"/>
</dbReference>
<dbReference type="PANTHER" id="PTHR11070">
    <property type="entry name" value="UVRD / RECB / PCRA DNA HELICASE FAMILY MEMBER"/>
    <property type="match status" value="1"/>
</dbReference>
<reference evidence="14 15" key="1">
    <citation type="submission" date="2024-02" db="EMBL/GenBank/DDBJ databases">
        <title>High-quality chromosome-scale genome assembly of Pensacola bahiagrass (Paspalum notatum Flugge var. saurae).</title>
        <authorList>
            <person name="Vega J.M."/>
            <person name="Podio M."/>
            <person name="Orjuela J."/>
            <person name="Siena L.A."/>
            <person name="Pessino S.C."/>
            <person name="Combes M.C."/>
            <person name="Mariac C."/>
            <person name="Albertini E."/>
            <person name="Pupilli F."/>
            <person name="Ortiz J.P.A."/>
            <person name="Leblanc O."/>
        </authorList>
    </citation>
    <scope>NUCLEOTIDE SEQUENCE [LARGE SCALE GENOMIC DNA]</scope>
    <source>
        <strain evidence="14">R1</strain>
        <tissue evidence="14">Leaf</tissue>
    </source>
</reference>
<dbReference type="SUPFAM" id="SSF52540">
    <property type="entry name" value="P-loop containing nucleoside triphosphate hydrolases"/>
    <property type="match status" value="1"/>
</dbReference>
<keyword evidence="3 10" id="KW-0378">Hydrolase</keyword>
<dbReference type="GO" id="GO:0000725">
    <property type="term" value="P:recombinational repair"/>
    <property type="evidence" value="ECO:0007669"/>
    <property type="project" value="TreeGrafter"/>
</dbReference>
<evidence type="ECO:0000256" key="3">
    <source>
        <dbReference type="ARBA" id="ARBA00022801"/>
    </source>
</evidence>
<evidence type="ECO:0000313" key="15">
    <source>
        <dbReference type="Proteomes" id="UP001341281"/>
    </source>
</evidence>
<organism evidence="14 15">
    <name type="scientific">Paspalum notatum var. saurae</name>
    <dbReference type="NCBI Taxonomy" id="547442"/>
    <lineage>
        <taxon>Eukaryota</taxon>
        <taxon>Viridiplantae</taxon>
        <taxon>Streptophyta</taxon>
        <taxon>Embryophyta</taxon>
        <taxon>Tracheophyta</taxon>
        <taxon>Spermatophyta</taxon>
        <taxon>Magnoliopsida</taxon>
        <taxon>Liliopsida</taxon>
        <taxon>Poales</taxon>
        <taxon>Poaceae</taxon>
        <taxon>PACMAD clade</taxon>
        <taxon>Panicoideae</taxon>
        <taxon>Andropogonodae</taxon>
        <taxon>Paspaleae</taxon>
        <taxon>Paspalinae</taxon>
        <taxon>Paspalum</taxon>
    </lineage>
</organism>